<evidence type="ECO:0000313" key="2">
    <source>
        <dbReference type="Proteomes" id="UP000321577"/>
    </source>
</evidence>
<dbReference type="EMBL" id="BKAG01000001">
    <property type="protein sequence ID" value="GEP40838.1"/>
    <property type="molecule type" value="Genomic_DNA"/>
</dbReference>
<dbReference type="Proteomes" id="UP000321577">
    <property type="component" value="Unassembled WGS sequence"/>
</dbReference>
<name>A0A512M2A3_9BACT</name>
<organism evidence="1 2">
    <name type="scientific">Brevifollis gellanilyticus</name>
    <dbReference type="NCBI Taxonomy" id="748831"/>
    <lineage>
        <taxon>Bacteria</taxon>
        <taxon>Pseudomonadati</taxon>
        <taxon>Verrucomicrobiota</taxon>
        <taxon>Verrucomicrobiia</taxon>
        <taxon>Verrucomicrobiales</taxon>
        <taxon>Verrucomicrobiaceae</taxon>
    </lineage>
</organism>
<dbReference type="RefSeq" id="WP_146848320.1">
    <property type="nucleotide sequence ID" value="NZ_BKAG01000001.1"/>
</dbReference>
<reference evidence="1 2" key="1">
    <citation type="submission" date="2019-07" db="EMBL/GenBank/DDBJ databases">
        <title>Whole genome shotgun sequence of Brevifollis gellanilyticus NBRC 108608.</title>
        <authorList>
            <person name="Hosoyama A."/>
            <person name="Uohara A."/>
            <person name="Ohji S."/>
            <person name="Ichikawa N."/>
        </authorList>
    </citation>
    <scope>NUCLEOTIDE SEQUENCE [LARGE SCALE GENOMIC DNA]</scope>
    <source>
        <strain evidence="1 2">NBRC 108608</strain>
    </source>
</reference>
<keyword evidence="2" id="KW-1185">Reference proteome</keyword>
<comment type="caution">
    <text evidence="1">The sequence shown here is derived from an EMBL/GenBank/DDBJ whole genome shotgun (WGS) entry which is preliminary data.</text>
</comment>
<dbReference type="OrthoDB" id="490683at2"/>
<evidence type="ECO:0008006" key="3">
    <source>
        <dbReference type="Google" id="ProtNLM"/>
    </source>
</evidence>
<proteinExistence type="predicted"/>
<accession>A0A512M2A3</accession>
<dbReference type="InterPro" id="IPR013406">
    <property type="entry name" value="CHP02574_addiction_mod"/>
</dbReference>
<gene>
    <name evidence="1" type="ORF">BGE01nite_01290</name>
</gene>
<protein>
    <recommendedName>
        <fullName evidence="3">Addiction module antitoxin RelB</fullName>
    </recommendedName>
</protein>
<evidence type="ECO:0000313" key="1">
    <source>
        <dbReference type="EMBL" id="GEP40838.1"/>
    </source>
</evidence>
<dbReference type="Pfam" id="PF09720">
    <property type="entry name" value="Unstab_antitox"/>
    <property type="match status" value="1"/>
</dbReference>
<dbReference type="AlphaFoldDB" id="A0A512M2A3"/>
<sequence>MPATKLPLRQRALKLPARKRLGLAALLIESVTADSGVDPALLKELKKRSHELQSGKVRGLSTEEAYGFSL</sequence>